<dbReference type="PANTHER" id="PTHR43459">
    <property type="entry name" value="ENOYL-COA HYDRATASE"/>
    <property type="match status" value="1"/>
</dbReference>
<dbReference type="InterPro" id="IPR029045">
    <property type="entry name" value="ClpP/crotonase-like_dom_sf"/>
</dbReference>
<dbReference type="EMBL" id="CAJVRM010000408">
    <property type="protein sequence ID" value="CAG8980719.1"/>
    <property type="molecule type" value="Genomic_DNA"/>
</dbReference>
<dbReference type="OrthoDB" id="410701at2759"/>
<dbReference type="PANTHER" id="PTHR43459:SF1">
    <property type="entry name" value="EG:BACN32G11.4 PROTEIN"/>
    <property type="match status" value="1"/>
</dbReference>
<name>A0A9N9LT25_9HELO</name>
<protein>
    <submittedName>
        <fullName evidence="1">Uncharacterized protein</fullName>
    </submittedName>
</protein>
<dbReference type="Gene3D" id="3.90.226.10">
    <property type="entry name" value="2-enoyl-CoA Hydratase, Chain A, domain 1"/>
    <property type="match status" value="2"/>
</dbReference>
<dbReference type="AlphaFoldDB" id="A0A9N9LT25"/>
<proteinExistence type="predicted"/>
<dbReference type="Proteomes" id="UP000701801">
    <property type="component" value="Unassembled WGS sequence"/>
</dbReference>
<organism evidence="1 2">
    <name type="scientific">Hymenoscyphus albidus</name>
    <dbReference type="NCBI Taxonomy" id="595503"/>
    <lineage>
        <taxon>Eukaryota</taxon>
        <taxon>Fungi</taxon>
        <taxon>Dikarya</taxon>
        <taxon>Ascomycota</taxon>
        <taxon>Pezizomycotina</taxon>
        <taxon>Leotiomycetes</taxon>
        <taxon>Helotiales</taxon>
        <taxon>Helotiaceae</taxon>
        <taxon>Hymenoscyphus</taxon>
    </lineage>
</organism>
<dbReference type="InterPro" id="IPR001753">
    <property type="entry name" value="Enoyl-CoA_hydra/iso"/>
</dbReference>
<evidence type="ECO:0000313" key="1">
    <source>
        <dbReference type="EMBL" id="CAG8980719.1"/>
    </source>
</evidence>
<dbReference type="Pfam" id="PF00378">
    <property type="entry name" value="ECH_1"/>
    <property type="match status" value="1"/>
</dbReference>
<sequence length="247" mass="27471">MHNQDCTATRLTISNPPINLWTAQLIYEFNTYLLSLNNTHASTPKIIVISSDLPDFYISHLDLHLLSAAHPVAPPINAKDALNTYFENLTLLQSLPVIFVAEINGRTWGAGDEHLMQMDMRFAGPGAFFGAPEAALGVFHVNATEAARVGWVHFAFATVEGLREYVDGLVRRIAKFEGDAIRATKRSVARQKPTMAMFEEDQAAFAAFAAEPAVRGRAERFLEISRDQGRVWELDDGDNIVEYMYGV</sequence>
<accession>A0A9N9LT25</accession>
<reference evidence="1" key="1">
    <citation type="submission" date="2021-07" db="EMBL/GenBank/DDBJ databases">
        <authorList>
            <person name="Durling M."/>
        </authorList>
    </citation>
    <scope>NUCLEOTIDE SEQUENCE</scope>
</reference>
<evidence type="ECO:0000313" key="2">
    <source>
        <dbReference type="Proteomes" id="UP000701801"/>
    </source>
</evidence>
<dbReference type="CDD" id="cd06558">
    <property type="entry name" value="crotonase-like"/>
    <property type="match status" value="1"/>
</dbReference>
<keyword evidence="2" id="KW-1185">Reference proteome</keyword>
<comment type="caution">
    <text evidence="1">The sequence shown here is derived from an EMBL/GenBank/DDBJ whole genome shotgun (WGS) entry which is preliminary data.</text>
</comment>
<gene>
    <name evidence="1" type="ORF">HYALB_00012125</name>
</gene>
<dbReference type="SUPFAM" id="SSF52096">
    <property type="entry name" value="ClpP/crotonase"/>
    <property type="match status" value="1"/>
</dbReference>